<dbReference type="Proteomes" id="UP001055868">
    <property type="component" value="Chromosome"/>
</dbReference>
<gene>
    <name evidence="1" type="primary">bet</name>
    <name evidence="1" type="ORF">M4486_17725</name>
</gene>
<dbReference type="InterPro" id="IPR010183">
    <property type="entry name" value="Phage_lambda_Bet"/>
</dbReference>
<dbReference type="InterPro" id="IPR018330">
    <property type="entry name" value="RecT_fam"/>
</dbReference>
<organism evidence="1 2">
    <name type="scientific">Brachybacterium kimchii</name>
    <dbReference type="NCBI Taxonomy" id="2942909"/>
    <lineage>
        <taxon>Bacteria</taxon>
        <taxon>Bacillati</taxon>
        <taxon>Actinomycetota</taxon>
        <taxon>Actinomycetes</taxon>
        <taxon>Micrococcales</taxon>
        <taxon>Dermabacteraceae</taxon>
        <taxon>Brachybacterium</taxon>
    </lineage>
</organism>
<evidence type="ECO:0000313" key="2">
    <source>
        <dbReference type="Proteomes" id="UP001055868"/>
    </source>
</evidence>
<reference evidence="1" key="1">
    <citation type="submission" date="2022-05" db="EMBL/GenBank/DDBJ databases">
        <title>Genomic analysis of Brachybacterium sp. CBA3104.</title>
        <authorList>
            <person name="Roh S.W."/>
            <person name="Kim Y.B."/>
            <person name="Kim Y."/>
        </authorList>
    </citation>
    <scope>NUCLEOTIDE SEQUENCE</scope>
    <source>
        <strain evidence="1">CBA3104</strain>
    </source>
</reference>
<protein>
    <submittedName>
        <fullName evidence="1">Phage recombination protein Bet</fullName>
    </submittedName>
</protein>
<sequence>MSTRELALPESGDPNDWTQQEAALVEAAGLITRNPRGGMDLAPRATVESFLAHCRRTGLDPIARQIYAICRKGRWGIQVSIDGARLIAERSGQYEGQTAAQWTADGREWLDVWLDQEAPAAARVGVYRTGFREAVYGVARFSEYNAGGPMWQKMPATMIAKCAEMLALRKAFPQDLSGLYSTDEMDQAGQPQQAAQVHEERMAEPGEEDAVIDAEVVEDSPQWLDRIAKAATVQDLGAVWQDAAAAHAVDEGLRAAFAQRGADLKAAA</sequence>
<dbReference type="Pfam" id="PF03837">
    <property type="entry name" value="RecT"/>
    <property type="match status" value="1"/>
</dbReference>
<accession>A0ABY4N7R8</accession>
<dbReference type="NCBIfam" id="TIGR01913">
    <property type="entry name" value="bet_lambda"/>
    <property type="match status" value="1"/>
</dbReference>
<evidence type="ECO:0000313" key="1">
    <source>
        <dbReference type="EMBL" id="UQN29450.1"/>
    </source>
</evidence>
<dbReference type="RefSeq" id="WP_249478647.1">
    <property type="nucleotide sequence ID" value="NZ_CP097218.1"/>
</dbReference>
<dbReference type="EMBL" id="CP097218">
    <property type="protein sequence ID" value="UQN29450.1"/>
    <property type="molecule type" value="Genomic_DNA"/>
</dbReference>
<keyword evidence="2" id="KW-1185">Reference proteome</keyword>
<proteinExistence type="predicted"/>
<name>A0ABY4N7R8_9MICO</name>